<evidence type="ECO:0000313" key="2">
    <source>
        <dbReference type="EMBL" id="MDX3698429.1"/>
    </source>
</evidence>
<dbReference type="InterPro" id="IPR052892">
    <property type="entry name" value="NA-targeting_endonuclease"/>
</dbReference>
<keyword evidence="3" id="KW-1185">Reference proteome</keyword>
<proteinExistence type="predicted"/>
<name>A0ABU4N807_9ACTN</name>
<keyword evidence="2" id="KW-0540">Nuclease</keyword>
<dbReference type="Proteomes" id="UP001271274">
    <property type="component" value="Unassembled WGS sequence"/>
</dbReference>
<keyword evidence="2" id="KW-0378">Hydrolase</keyword>
<dbReference type="RefSeq" id="WP_319061394.1">
    <property type="nucleotide sequence ID" value="NZ_JARAYT010000001.1"/>
</dbReference>
<dbReference type="PANTHER" id="PTHR33877">
    <property type="entry name" value="SLL1193 PROTEIN"/>
    <property type="match status" value="1"/>
</dbReference>
<evidence type="ECO:0000259" key="1">
    <source>
        <dbReference type="SMART" id="SM00507"/>
    </source>
</evidence>
<protein>
    <submittedName>
        <fullName evidence="2">HNH endonuclease</fullName>
    </submittedName>
</protein>
<dbReference type="SMART" id="SM00507">
    <property type="entry name" value="HNHc"/>
    <property type="match status" value="1"/>
</dbReference>
<comment type="caution">
    <text evidence="2">The sequence shown here is derived from an EMBL/GenBank/DDBJ whole genome shotgun (WGS) entry which is preliminary data.</text>
</comment>
<dbReference type="EMBL" id="JARAYU010000001">
    <property type="protein sequence ID" value="MDX3698429.1"/>
    <property type="molecule type" value="Genomic_DNA"/>
</dbReference>
<feature type="domain" description="HNH nuclease" evidence="1">
    <location>
        <begin position="98"/>
        <end position="147"/>
    </location>
</feature>
<accession>A0ABU4N807</accession>
<dbReference type="Gene3D" id="1.10.30.50">
    <property type="match status" value="1"/>
</dbReference>
<gene>
    <name evidence="2" type="ORF">PV662_01395</name>
</gene>
<dbReference type="InterPro" id="IPR002711">
    <property type="entry name" value="HNH"/>
</dbReference>
<evidence type="ECO:0000313" key="3">
    <source>
        <dbReference type="Proteomes" id="UP001271274"/>
    </source>
</evidence>
<dbReference type="InterPro" id="IPR003615">
    <property type="entry name" value="HNH_nuc"/>
</dbReference>
<dbReference type="CDD" id="cd00085">
    <property type="entry name" value="HNHc"/>
    <property type="match status" value="1"/>
</dbReference>
<keyword evidence="2" id="KW-0255">Endonuclease</keyword>
<organism evidence="2 3">
    <name type="scientific">Streptomyces europaeiscabiei</name>
    <dbReference type="NCBI Taxonomy" id="146819"/>
    <lineage>
        <taxon>Bacteria</taxon>
        <taxon>Bacillati</taxon>
        <taxon>Actinomycetota</taxon>
        <taxon>Actinomycetes</taxon>
        <taxon>Kitasatosporales</taxon>
        <taxon>Streptomycetaceae</taxon>
        <taxon>Streptomyces</taxon>
    </lineage>
</organism>
<dbReference type="GO" id="GO:0004519">
    <property type="term" value="F:endonuclease activity"/>
    <property type="evidence" value="ECO:0007669"/>
    <property type="project" value="UniProtKB-KW"/>
</dbReference>
<sequence>MAALRECAAISVSHSPELAEAVEGALAMKICHLCGRGKPADQFLAGKAKKPSSACSTCRRKRQAQHIRRHFARMSPDERHTNTHRRRAEGYGVAHVEYSRTTILARWRHACAYCGALAEHLDHVEPLSRGGSDVEANIVPACAACNLSKGAKTLAEWAQTFGAHEVPGTGYPF</sequence>
<reference evidence="2 3" key="1">
    <citation type="journal article" date="2023" name="Microb. Genom.">
        <title>Mesoterricola silvestris gen. nov., sp. nov., Mesoterricola sediminis sp. nov., Geothrix oryzae sp. nov., Geothrix edaphica sp. nov., Geothrix rubra sp. nov., and Geothrix limicola sp. nov., six novel members of Acidobacteriota isolated from soils.</title>
        <authorList>
            <person name="Weisberg A.J."/>
            <person name="Pearce E."/>
            <person name="Kramer C.G."/>
            <person name="Chang J.H."/>
            <person name="Clarke C.R."/>
        </authorList>
    </citation>
    <scope>NUCLEOTIDE SEQUENCE [LARGE SCALE GENOMIC DNA]</scope>
    <source>
        <strain evidence="2 3">ID09-01A</strain>
    </source>
</reference>
<dbReference type="Pfam" id="PF01844">
    <property type="entry name" value="HNH"/>
    <property type="match status" value="1"/>
</dbReference>
<dbReference type="PANTHER" id="PTHR33877:SF2">
    <property type="entry name" value="OS07G0170200 PROTEIN"/>
    <property type="match status" value="1"/>
</dbReference>